<name>K2S754_MACPH</name>
<dbReference type="InterPro" id="IPR012677">
    <property type="entry name" value="Nucleotide-bd_a/b_plait_sf"/>
</dbReference>
<dbReference type="GO" id="GO:0003676">
    <property type="term" value="F:nucleic acid binding"/>
    <property type="evidence" value="ECO:0007669"/>
    <property type="project" value="InterPro"/>
</dbReference>
<dbReference type="Proteomes" id="UP000007129">
    <property type="component" value="Unassembled WGS sequence"/>
</dbReference>
<dbReference type="EMBL" id="AHHD01000215">
    <property type="protein sequence ID" value="EKG18224.1"/>
    <property type="molecule type" value="Genomic_DNA"/>
</dbReference>
<dbReference type="HOGENOM" id="CLU_271700_0_0_1"/>
<evidence type="ECO:0000313" key="2">
    <source>
        <dbReference type="EMBL" id="EKG18224.1"/>
    </source>
</evidence>
<feature type="compositionally biased region" description="Low complexity" evidence="1">
    <location>
        <begin position="486"/>
        <end position="495"/>
    </location>
</feature>
<feature type="compositionally biased region" description="Basic and acidic residues" evidence="1">
    <location>
        <begin position="1120"/>
        <end position="1146"/>
    </location>
</feature>
<dbReference type="AlphaFoldDB" id="K2S754"/>
<feature type="compositionally biased region" description="Polar residues" evidence="1">
    <location>
        <begin position="797"/>
        <end position="807"/>
    </location>
</feature>
<comment type="caution">
    <text evidence="2">The sequence shown here is derived from an EMBL/GenBank/DDBJ whole genome shotgun (WGS) entry which is preliminary data.</text>
</comment>
<feature type="region of interest" description="Disordered" evidence="1">
    <location>
        <begin position="986"/>
        <end position="1192"/>
    </location>
</feature>
<feature type="region of interest" description="Disordered" evidence="1">
    <location>
        <begin position="670"/>
        <end position="726"/>
    </location>
</feature>
<feature type="compositionally biased region" description="Basic and acidic residues" evidence="1">
    <location>
        <begin position="828"/>
        <end position="845"/>
    </location>
</feature>
<gene>
    <name evidence="2" type="ORF">MPH_04614</name>
</gene>
<feature type="compositionally biased region" description="Basic residues" evidence="1">
    <location>
        <begin position="468"/>
        <end position="485"/>
    </location>
</feature>
<dbReference type="CDD" id="cd00590">
    <property type="entry name" value="RRM_SF"/>
    <property type="match status" value="1"/>
</dbReference>
<dbReference type="SUPFAM" id="SSF54928">
    <property type="entry name" value="RNA-binding domain, RBD"/>
    <property type="match status" value="1"/>
</dbReference>
<sequence length="1192" mass="130196">MGSLAPPVITRAEVAGKALFSTVLGQIAPRPVPDPLEPVIARSPDNVKPDGPRHVDRFVESLRSDFPEQCKDIYVGYYTIGDYFDPSDIARLGEDYLTSALHTIAEENSTSVLHFAYDWCQQNPQSLQLICSGTSLRDIFPPVELSQRGELFLTLTLILIRNALEITAKLQMSRAEKLVASEMKPGTEKSSSAENASDAIEKAGGYTRTGSDVFASVQSHASEAIDSKAPKGLYRVELRQPQPDQKDHEHTSAAFVGTCRFRPHNQASGSVQVTPLVSHQSPRQGQKQAVLRTTPRTQYHAPANEPPPHQRRQTATPRMSAMAPGFTPQGPLGPSRGLTPQVAPAQLYLGNMPLMPGPTQIFHPALDIGPNQRESSHGYSGYPGMHPSASDFHMNQEQAYAQTQTGPRLGYTGSVYSGKYMAVPGSYSHSTLPPTLSNLTNVPFSAPAHGQPPRRASGPGPRHDFGHRPQHKQIGKPSRGGRRNSVRGNYHGPTNHHPPNPGQSVFHENPQFQQPTPTTTTEPFPPFTPVAEGRHVPELRPRFPDDRVVHPSVWVYNIKDRGKDRGNELISLELKEHFQNMLCRPVLDVKVNRDKNDNLYAHVSFYYWDDASAALSLHDTLYYDRALTVKVPNMQLHRQAIRQQQYAMTCNLTITQPRSAHIEPALASRHMASTSPGGTGILTAPDGDRKRSTVDRRASATTIKHRHRGCSRTYEASADNPMSYSPQDVRRIQPVQPMLCRETVEDVVQFAAVQSSLTRPKTPVIELEERPESRASSTKASKRKNHTNMRRDRSLTRSRSNTATPELSATAREGMVDKSITTIQEGAEQEKACDKTPKMKQELEKPSPGNSSLDKKTKRSKKGGKRGKASEESAPEPGGDCNQKETAVYASEHLNLWKPQPDASAHSSGPLPAGSEKPWQIQRAAKVAVPDITLHSRKENQGAYSAASSTGRVSYAQAAAAVRASISATSAAVAVKSPALEKDAESRYFTPMEIPSSPSTKSDKTLAPATPLSMTDGQAEELTPEKDDSFVTVQEEPALILNSSVEHENVAKESSEQGKNTQGGKTETADVSFASSEQAEHAPKGSALHTAPETIEYHPPTVKQVTAPMSVASSNYADDATSRMEHDSADGRLETEENRKAAKDQGRQSPSVSQSMVKPNTPDTGSIHPNARQKGNKKTTKKGKSYGKGKKG</sequence>
<protein>
    <recommendedName>
        <fullName evidence="4">RRM domain-containing protein</fullName>
    </recommendedName>
</protein>
<feature type="compositionally biased region" description="Basic and acidic residues" evidence="1">
    <location>
        <begin position="1045"/>
        <end position="1056"/>
    </location>
</feature>
<feature type="compositionally biased region" description="Polar residues" evidence="1">
    <location>
        <begin position="1147"/>
        <end position="1164"/>
    </location>
</feature>
<feature type="region of interest" description="Disordered" evidence="1">
    <location>
        <begin position="297"/>
        <end position="320"/>
    </location>
</feature>
<evidence type="ECO:0000313" key="3">
    <source>
        <dbReference type="Proteomes" id="UP000007129"/>
    </source>
</evidence>
<reference evidence="2 3" key="1">
    <citation type="journal article" date="2012" name="BMC Genomics">
        <title>Tools to kill: Genome of one of the most destructive plant pathogenic fungi Macrophomina phaseolina.</title>
        <authorList>
            <person name="Islam M.S."/>
            <person name="Haque M.S."/>
            <person name="Islam M.M."/>
            <person name="Emdad E.M."/>
            <person name="Halim A."/>
            <person name="Hossen Q.M.M."/>
            <person name="Hossain M.Z."/>
            <person name="Ahmed B."/>
            <person name="Rahim S."/>
            <person name="Rahman M.S."/>
            <person name="Alam M.M."/>
            <person name="Hou S."/>
            <person name="Wan X."/>
            <person name="Saito J.A."/>
            <person name="Alam M."/>
        </authorList>
    </citation>
    <scope>NUCLEOTIDE SEQUENCE [LARGE SCALE GENOMIC DNA]</scope>
    <source>
        <strain evidence="2 3">MS6</strain>
    </source>
</reference>
<dbReference type="Gene3D" id="3.30.70.330">
    <property type="match status" value="1"/>
</dbReference>
<dbReference type="InParanoid" id="K2S754"/>
<dbReference type="STRING" id="1126212.K2S754"/>
<evidence type="ECO:0008006" key="4">
    <source>
        <dbReference type="Google" id="ProtNLM"/>
    </source>
</evidence>
<feature type="compositionally biased region" description="Basic residues" evidence="1">
    <location>
        <begin position="856"/>
        <end position="867"/>
    </location>
</feature>
<evidence type="ECO:0000256" key="1">
    <source>
        <dbReference type="SAM" id="MobiDB-lite"/>
    </source>
</evidence>
<organism evidence="2 3">
    <name type="scientific">Macrophomina phaseolina (strain MS6)</name>
    <name type="common">Charcoal rot fungus</name>
    <dbReference type="NCBI Taxonomy" id="1126212"/>
    <lineage>
        <taxon>Eukaryota</taxon>
        <taxon>Fungi</taxon>
        <taxon>Dikarya</taxon>
        <taxon>Ascomycota</taxon>
        <taxon>Pezizomycotina</taxon>
        <taxon>Dothideomycetes</taxon>
        <taxon>Dothideomycetes incertae sedis</taxon>
        <taxon>Botryosphaeriales</taxon>
        <taxon>Botryosphaeriaceae</taxon>
        <taxon>Macrophomina</taxon>
    </lineage>
</organism>
<feature type="region of interest" description="Disordered" evidence="1">
    <location>
        <begin position="438"/>
        <end position="532"/>
    </location>
</feature>
<dbReference type="InterPro" id="IPR035979">
    <property type="entry name" value="RBD_domain_sf"/>
</dbReference>
<proteinExistence type="predicted"/>
<feature type="region of interest" description="Disordered" evidence="1">
    <location>
        <begin position="757"/>
        <end position="920"/>
    </location>
</feature>
<accession>K2S754</accession>
<dbReference type="eggNOG" id="ENOG502SZFX">
    <property type="taxonomic scope" value="Eukaryota"/>
</dbReference>
<dbReference type="VEuPathDB" id="FungiDB:MPH_04614"/>
<feature type="compositionally biased region" description="Low complexity" evidence="1">
    <location>
        <begin position="510"/>
        <end position="522"/>
    </location>
</feature>
<feature type="compositionally biased region" description="Basic and acidic residues" evidence="1">
    <location>
        <begin position="686"/>
        <end position="698"/>
    </location>
</feature>
<dbReference type="OrthoDB" id="3941926at2759"/>
<feature type="compositionally biased region" description="Basic residues" evidence="1">
    <location>
        <begin position="1174"/>
        <end position="1192"/>
    </location>
</feature>